<organism evidence="1 2">
    <name type="scientific">Ixodes persulcatus</name>
    <name type="common">Taiga tick</name>
    <dbReference type="NCBI Taxonomy" id="34615"/>
    <lineage>
        <taxon>Eukaryota</taxon>
        <taxon>Metazoa</taxon>
        <taxon>Ecdysozoa</taxon>
        <taxon>Arthropoda</taxon>
        <taxon>Chelicerata</taxon>
        <taxon>Arachnida</taxon>
        <taxon>Acari</taxon>
        <taxon>Parasitiformes</taxon>
        <taxon>Ixodida</taxon>
        <taxon>Ixodoidea</taxon>
        <taxon>Ixodidae</taxon>
        <taxon>Ixodinae</taxon>
        <taxon>Ixodes</taxon>
    </lineage>
</organism>
<protein>
    <submittedName>
        <fullName evidence="1">Uncharacterized protein</fullName>
    </submittedName>
</protein>
<evidence type="ECO:0000313" key="1">
    <source>
        <dbReference type="EMBL" id="KAG0439809.1"/>
    </source>
</evidence>
<name>A0AC60QQQ0_IXOPE</name>
<sequence length="172" mass="19514">GIQLSDPLERVRKPHRRLEATDNPTPLVQLHLNQKLRQGFYAVVDPLINEVQRRFTQEGFDMLLRLEQILVVSTKGKALSSERLKERLGIHAADFFLDQLRAQLLMLPTITSGQEPCNALSIGEKLGRESATVRDLMNQVVRLVILVLTVPTSTATSERSFSGLRRLKTYLR</sequence>
<evidence type="ECO:0000313" key="2">
    <source>
        <dbReference type="Proteomes" id="UP000805193"/>
    </source>
</evidence>
<reference evidence="1 2" key="1">
    <citation type="journal article" date="2020" name="Cell">
        <title>Large-Scale Comparative Analyses of Tick Genomes Elucidate Their Genetic Diversity and Vector Capacities.</title>
        <authorList>
            <consortium name="Tick Genome and Microbiome Consortium (TIGMIC)"/>
            <person name="Jia N."/>
            <person name="Wang J."/>
            <person name="Shi W."/>
            <person name="Du L."/>
            <person name="Sun Y."/>
            <person name="Zhan W."/>
            <person name="Jiang J.F."/>
            <person name="Wang Q."/>
            <person name="Zhang B."/>
            <person name="Ji P."/>
            <person name="Bell-Sakyi L."/>
            <person name="Cui X.M."/>
            <person name="Yuan T.T."/>
            <person name="Jiang B.G."/>
            <person name="Yang W.F."/>
            <person name="Lam T.T."/>
            <person name="Chang Q.C."/>
            <person name="Ding S.J."/>
            <person name="Wang X.J."/>
            <person name="Zhu J.G."/>
            <person name="Ruan X.D."/>
            <person name="Zhao L."/>
            <person name="Wei J.T."/>
            <person name="Ye R.Z."/>
            <person name="Que T.C."/>
            <person name="Du C.H."/>
            <person name="Zhou Y.H."/>
            <person name="Cheng J.X."/>
            <person name="Dai P.F."/>
            <person name="Guo W.B."/>
            <person name="Han X.H."/>
            <person name="Huang E.J."/>
            <person name="Li L.F."/>
            <person name="Wei W."/>
            <person name="Gao Y.C."/>
            <person name="Liu J.Z."/>
            <person name="Shao H.Z."/>
            <person name="Wang X."/>
            <person name="Wang C.C."/>
            <person name="Yang T.C."/>
            <person name="Huo Q.B."/>
            <person name="Li W."/>
            <person name="Chen H.Y."/>
            <person name="Chen S.E."/>
            <person name="Zhou L.G."/>
            <person name="Ni X.B."/>
            <person name="Tian J.H."/>
            <person name="Sheng Y."/>
            <person name="Liu T."/>
            <person name="Pan Y.S."/>
            <person name="Xia L.Y."/>
            <person name="Li J."/>
            <person name="Zhao F."/>
            <person name="Cao W.C."/>
        </authorList>
    </citation>
    <scope>NUCLEOTIDE SEQUENCE [LARGE SCALE GENOMIC DNA]</scope>
    <source>
        <strain evidence="1">Iper-2018</strain>
    </source>
</reference>
<comment type="caution">
    <text evidence="1">The sequence shown here is derived from an EMBL/GenBank/DDBJ whole genome shotgun (WGS) entry which is preliminary data.</text>
</comment>
<dbReference type="Proteomes" id="UP000805193">
    <property type="component" value="Unassembled WGS sequence"/>
</dbReference>
<gene>
    <name evidence="1" type="ORF">HPB47_016521</name>
</gene>
<accession>A0AC60QQQ0</accession>
<feature type="non-terminal residue" evidence="1">
    <location>
        <position position="172"/>
    </location>
</feature>
<feature type="non-terminal residue" evidence="1">
    <location>
        <position position="1"/>
    </location>
</feature>
<dbReference type="EMBL" id="JABSTQ010005230">
    <property type="protein sequence ID" value="KAG0439809.1"/>
    <property type="molecule type" value="Genomic_DNA"/>
</dbReference>
<keyword evidence="2" id="KW-1185">Reference proteome</keyword>
<proteinExistence type="predicted"/>